<dbReference type="PANTHER" id="PTHR14344">
    <property type="entry name" value="WD REPEAT PROTEIN"/>
    <property type="match status" value="1"/>
</dbReference>
<keyword evidence="5" id="KW-0677">Repeat</keyword>
<evidence type="ECO:0000256" key="1">
    <source>
        <dbReference type="ARBA" id="ARBA00004496"/>
    </source>
</evidence>
<feature type="repeat" description="WD" evidence="7">
    <location>
        <begin position="213"/>
        <end position="247"/>
    </location>
</feature>
<dbReference type="GO" id="GO:0030488">
    <property type="term" value="P:tRNA methylation"/>
    <property type="evidence" value="ECO:0007669"/>
    <property type="project" value="TreeGrafter"/>
</dbReference>
<keyword evidence="9" id="KW-1185">Reference proteome</keyword>
<dbReference type="InterPro" id="IPR020472">
    <property type="entry name" value="WD40_PAC1"/>
</dbReference>
<accession>A0A4P9VZK9</accession>
<dbReference type="Proteomes" id="UP000269721">
    <property type="component" value="Unassembled WGS sequence"/>
</dbReference>
<dbReference type="Pfam" id="PF00400">
    <property type="entry name" value="WD40"/>
    <property type="match status" value="3"/>
</dbReference>
<dbReference type="SMART" id="SM00320">
    <property type="entry name" value="WD40"/>
    <property type="match status" value="4"/>
</dbReference>
<dbReference type="InterPro" id="IPR001680">
    <property type="entry name" value="WD40_rpt"/>
</dbReference>
<dbReference type="PANTHER" id="PTHR14344:SF3">
    <property type="entry name" value="WD REPEAT-CONTAINING PROTEIN 6"/>
    <property type="match status" value="1"/>
</dbReference>
<dbReference type="AlphaFoldDB" id="A0A4P9VZK9"/>
<feature type="non-terminal residue" evidence="8">
    <location>
        <position position="504"/>
    </location>
</feature>
<keyword evidence="2" id="KW-0963">Cytoplasm</keyword>
<reference evidence="9" key="1">
    <citation type="journal article" date="2018" name="Nat. Microbiol.">
        <title>Leveraging single-cell genomics to expand the fungal tree of life.</title>
        <authorList>
            <person name="Ahrendt S.R."/>
            <person name="Quandt C.A."/>
            <person name="Ciobanu D."/>
            <person name="Clum A."/>
            <person name="Salamov A."/>
            <person name="Andreopoulos B."/>
            <person name="Cheng J.F."/>
            <person name="Woyke T."/>
            <person name="Pelin A."/>
            <person name="Henrissat B."/>
            <person name="Reynolds N.K."/>
            <person name="Benny G.L."/>
            <person name="Smith M.E."/>
            <person name="James T.Y."/>
            <person name="Grigoriev I.V."/>
        </authorList>
    </citation>
    <scope>NUCLEOTIDE SEQUENCE [LARGE SCALE GENOMIC DNA]</scope>
</reference>
<evidence type="ECO:0000313" key="8">
    <source>
        <dbReference type="EMBL" id="RKO85214.1"/>
    </source>
</evidence>
<name>A0A4P9VZK9_9FUNG</name>
<keyword evidence="4" id="KW-0819">tRNA processing</keyword>
<evidence type="ECO:0000256" key="6">
    <source>
        <dbReference type="ARBA" id="ARBA00038255"/>
    </source>
</evidence>
<dbReference type="InterPro" id="IPR015943">
    <property type="entry name" value="WD40/YVTN_repeat-like_dom_sf"/>
</dbReference>
<dbReference type="GO" id="GO:0005737">
    <property type="term" value="C:cytoplasm"/>
    <property type="evidence" value="ECO:0007669"/>
    <property type="project" value="UniProtKB-SubCell"/>
</dbReference>
<evidence type="ECO:0000256" key="4">
    <source>
        <dbReference type="ARBA" id="ARBA00022694"/>
    </source>
</evidence>
<sequence>MSVRYETNTDRPIGCDFERVDTFGAFRDWILDMQWIASDEDDAALPSKFALIFAHNFVEIWDRKSAIRIDHVQCEERYGARFFHPSPGTLRVASGTVFNEVLLWDVNGRKEDGDGEVVKRLVGHEGVIFSMRWSENGKLIASSSDDRTVRIWETAPESRSRPRVLFGHTARVWDCPIVGDRVVTIAEDSTCRVWNIEEEECIACWEGHDGKNVWSVDVDPTHAIVVTGGGDSGIRLWSLSSLKLNAIDSDEKMVRLSSCQSLNGKYSKSQVIKAFALLDHTRGIVSTVDGRFLTFAEETQTTLEPLYEDPAFAKYSVISAAPGGRVAAAANIVGDVILLSPSGSFEPAKFNAHDGKINILFWFPAEDPDVLNLFSFAGATLELRWHRVEISKGQPQIHPMPAITLPPTFFIVDVHYSPQHSLLILGSRAGAIAAYITSTTSSAPLTPAVVLRRVHGREAVTAIAVDPRETESGELLVATVGRDGVYCQFAVRRGEGAVIAMEIT</sequence>
<evidence type="ECO:0000256" key="7">
    <source>
        <dbReference type="PROSITE-ProRule" id="PRU00221"/>
    </source>
</evidence>
<proteinExistence type="inferred from homology"/>
<evidence type="ECO:0000256" key="2">
    <source>
        <dbReference type="ARBA" id="ARBA00022490"/>
    </source>
</evidence>
<dbReference type="PROSITE" id="PS50082">
    <property type="entry name" value="WD_REPEATS_2"/>
    <property type="match status" value="2"/>
</dbReference>
<evidence type="ECO:0000256" key="5">
    <source>
        <dbReference type="ARBA" id="ARBA00022737"/>
    </source>
</evidence>
<dbReference type="PRINTS" id="PR00320">
    <property type="entry name" value="GPROTEINBRPT"/>
</dbReference>
<comment type="subcellular location">
    <subcellularLocation>
        <location evidence="1">Cytoplasm</location>
    </subcellularLocation>
</comment>
<dbReference type="InterPro" id="IPR051973">
    <property type="entry name" value="tRNA_Anticodon_Mtase-Reg"/>
</dbReference>
<dbReference type="InterPro" id="IPR036322">
    <property type="entry name" value="WD40_repeat_dom_sf"/>
</dbReference>
<dbReference type="PROSITE" id="PS50294">
    <property type="entry name" value="WD_REPEATS_REGION"/>
    <property type="match status" value="1"/>
</dbReference>
<dbReference type="Gene3D" id="2.130.10.10">
    <property type="entry name" value="YVTN repeat-like/Quinoprotein amine dehydrogenase"/>
    <property type="match status" value="2"/>
</dbReference>
<gene>
    <name evidence="8" type="ORF">BDK51DRAFT_33127</name>
</gene>
<dbReference type="EMBL" id="KZ999297">
    <property type="protein sequence ID" value="RKO85214.1"/>
    <property type="molecule type" value="Genomic_DNA"/>
</dbReference>
<dbReference type="OrthoDB" id="2160185at2759"/>
<keyword evidence="3 7" id="KW-0853">WD repeat</keyword>
<protein>
    <submittedName>
        <fullName evidence="8">WD40-repeat-containing domain protein</fullName>
    </submittedName>
</protein>
<organism evidence="8 9">
    <name type="scientific">Blyttiomyces helicus</name>
    <dbReference type="NCBI Taxonomy" id="388810"/>
    <lineage>
        <taxon>Eukaryota</taxon>
        <taxon>Fungi</taxon>
        <taxon>Fungi incertae sedis</taxon>
        <taxon>Chytridiomycota</taxon>
        <taxon>Chytridiomycota incertae sedis</taxon>
        <taxon>Chytridiomycetes</taxon>
        <taxon>Chytridiomycetes incertae sedis</taxon>
        <taxon>Blyttiomyces</taxon>
    </lineage>
</organism>
<evidence type="ECO:0000256" key="3">
    <source>
        <dbReference type="ARBA" id="ARBA00022574"/>
    </source>
</evidence>
<comment type="similarity">
    <text evidence="6">Belongs to the WD repeat WDR6 family.</text>
</comment>
<dbReference type="SUPFAM" id="SSF50978">
    <property type="entry name" value="WD40 repeat-like"/>
    <property type="match status" value="1"/>
</dbReference>
<feature type="repeat" description="WD" evidence="7">
    <location>
        <begin position="121"/>
        <end position="153"/>
    </location>
</feature>
<evidence type="ECO:0000313" key="9">
    <source>
        <dbReference type="Proteomes" id="UP000269721"/>
    </source>
</evidence>